<protein>
    <submittedName>
        <fullName evidence="1">Uncharacterized protein</fullName>
    </submittedName>
</protein>
<name>A0AC59Y3W4_RANTA</name>
<reference evidence="1" key="2">
    <citation type="submission" date="2025-03" db="EMBL/GenBank/DDBJ databases">
        <authorList>
            <consortium name="ELIXIR-Norway"/>
            <consortium name="Elixir Norway"/>
        </authorList>
    </citation>
    <scope>NUCLEOTIDE SEQUENCE</scope>
</reference>
<dbReference type="EMBL" id="OX596085">
    <property type="protein sequence ID" value="CAM9359511.1"/>
    <property type="molecule type" value="Genomic_DNA"/>
</dbReference>
<evidence type="ECO:0000313" key="2">
    <source>
        <dbReference type="Proteomes" id="UP001162501"/>
    </source>
</evidence>
<proteinExistence type="predicted"/>
<gene>
    <name evidence="1" type="ORF">MRATA1EN22A_LOCUS1460</name>
</gene>
<sequence length="163" mass="17358">MPELQGRKEGSGGQAVHVDTQGTSTFFAVSDLPRGLWLPGWYVTLGLRWNEGAQGARLGHGAGLALSHADTVAPSPPTGCPGESPQSPETEVVPESRKHWPKSNFLKQSCFHTDRQVQRVTSTAGEWASKPELAGLAEISNVPLHPHLQFAFHVKTCGASSAG</sequence>
<accession>A0AC59Y3W4</accession>
<dbReference type="Proteomes" id="UP001162501">
    <property type="component" value="Chromosome 1"/>
</dbReference>
<reference evidence="1" key="1">
    <citation type="submission" date="2023-05" db="EMBL/GenBank/DDBJ databases">
        <authorList>
            <consortium name="ELIXIR-Norway"/>
        </authorList>
    </citation>
    <scope>NUCLEOTIDE SEQUENCE</scope>
</reference>
<evidence type="ECO:0000313" key="1">
    <source>
        <dbReference type="EMBL" id="CAM9359511.1"/>
    </source>
</evidence>
<organism evidence="1 2">
    <name type="scientific">Rangifer tarandus platyrhynchus</name>
    <name type="common">Svalbard reindeer</name>
    <dbReference type="NCBI Taxonomy" id="3082113"/>
    <lineage>
        <taxon>Eukaryota</taxon>
        <taxon>Metazoa</taxon>
        <taxon>Chordata</taxon>
        <taxon>Craniata</taxon>
        <taxon>Vertebrata</taxon>
        <taxon>Euteleostomi</taxon>
        <taxon>Mammalia</taxon>
        <taxon>Eutheria</taxon>
        <taxon>Laurasiatheria</taxon>
        <taxon>Artiodactyla</taxon>
        <taxon>Ruminantia</taxon>
        <taxon>Pecora</taxon>
        <taxon>Cervidae</taxon>
        <taxon>Odocoileinae</taxon>
        <taxon>Rangifer</taxon>
    </lineage>
</organism>